<keyword evidence="3" id="KW-1185">Reference proteome</keyword>
<keyword evidence="1" id="KW-0472">Membrane</keyword>
<proteinExistence type="predicted"/>
<sequence>MSITKDKVKQLFQPGVVLRYFNSNIEKIRAPHFLGVALYYSCLAERAIINKAPREGIGNLIDQALRLMQMLRYNFFSRYCIFFLVPGIGVSMT</sequence>
<feature type="transmembrane region" description="Helical" evidence="1">
    <location>
        <begin position="75"/>
        <end position="92"/>
    </location>
</feature>
<dbReference type="STRING" id="1703345.A3860_33505"/>
<keyword evidence="1" id="KW-1133">Transmembrane helix</keyword>
<dbReference type="Proteomes" id="UP000192796">
    <property type="component" value="Unassembled WGS sequence"/>
</dbReference>
<accession>A0A1V9FQ21</accession>
<protein>
    <submittedName>
        <fullName evidence="2">Uncharacterized protein</fullName>
    </submittedName>
</protein>
<evidence type="ECO:0000256" key="1">
    <source>
        <dbReference type="SAM" id="Phobius"/>
    </source>
</evidence>
<dbReference type="EMBL" id="LVYD01000063">
    <property type="protein sequence ID" value="OQP60442.1"/>
    <property type="molecule type" value="Genomic_DNA"/>
</dbReference>
<name>A0A1V9FQ21_9BACT</name>
<evidence type="ECO:0000313" key="3">
    <source>
        <dbReference type="Proteomes" id="UP000192796"/>
    </source>
</evidence>
<reference evidence="2 3" key="1">
    <citation type="submission" date="2016-03" db="EMBL/GenBank/DDBJ databases">
        <title>Niastella vici sp. nov., isolated from farmland soil.</title>
        <authorList>
            <person name="Chen L."/>
            <person name="Wang D."/>
            <person name="Yang S."/>
            <person name="Wang G."/>
        </authorList>
    </citation>
    <scope>NUCLEOTIDE SEQUENCE [LARGE SCALE GENOMIC DNA]</scope>
    <source>
        <strain evidence="2 3">DJ57</strain>
    </source>
</reference>
<gene>
    <name evidence="2" type="ORF">A3860_33505</name>
</gene>
<keyword evidence="1" id="KW-0812">Transmembrane</keyword>
<organism evidence="2 3">
    <name type="scientific">Niastella vici</name>
    <dbReference type="NCBI Taxonomy" id="1703345"/>
    <lineage>
        <taxon>Bacteria</taxon>
        <taxon>Pseudomonadati</taxon>
        <taxon>Bacteroidota</taxon>
        <taxon>Chitinophagia</taxon>
        <taxon>Chitinophagales</taxon>
        <taxon>Chitinophagaceae</taxon>
        <taxon>Niastella</taxon>
    </lineage>
</organism>
<comment type="caution">
    <text evidence="2">The sequence shown here is derived from an EMBL/GenBank/DDBJ whole genome shotgun (WGS) entry which is preliminary data.</text>
</comment>
<dbReference type="AlphaFoldDB" id="A0A1V9FQ21"/>
<evidence type="ECO:0000313" key="2">
    <source>
        <dbReference type="EMBL" id="OQP60442.1"/>
    </source>
</evidence>